<evidence type="ECO:0000313" key="2">
    <source>
        <dbReference type="EMBL" id="MBC8755219.1"/>
    </source>
</evidence>
<feature type="compositionally biased region" description="Polar residues" evidence="1">
    <location>
        <begin position="256"/>
        <end position="266"/>
    </location>
</feature>
<feature type="region of interest" description="Disordered" evidence="1">
    <location>
        <begin position="256"/>
        <end position="275"/>
    </location>
</feature>
<keyword evidence="3" id="KW-1185">Reference proteome</keyword>
<reference evidence="2 3" key="1">
    <citation type="submission" date="2020-07" db="EMBL/GenBank/DDBJ databases">
        <title>Description of Kordia aestuariivivens sp. nov., isolated from a tidal flat.</title>
        <authorList>
            <person name="Park S."/>
            <person name="Yoon J.-H."/>
        </authorList>
    </citation>
    <scope>NUCLEOTIDE SEQUENCE [LARGE SCALE GENOMIC DNA]</scope>
    <source>
        <strain evidence="2 3">YSTF-M3</strain>
    </source>
</reference>
<evidence type="ECO:0000256" key="1">
    <source>
        <dbReference type="SAM" id="MobiDB-lite"/>
    </source>
</evidence>
<proteinExistence type="predicted"/>
<sequence length="275" mass="32379">MNIDTIANIKFDKKIINYLSVLKPAATAILLAPTETDLKDIIQYTTMDLTLKKVLSIQHKNIRLHPSDPYERARTIVETDKNFATYRKSIYESYFLGIINEQSYFQLYSYLLRIYHELPLDNKVKKSILKEHKILNLFSFSFTFDSFSIFRLNRNGEKVRNEIQRYFVTIEENLPHIIENSPLQVLHLLSFLKGNFFLLKNISVELLEKINALIKLHKEEVRDEYFDLFDLFEFSDIFLSGISEEIGESMQTIERTYNRGNPSTDNVYDPTDFSD</sequence>
<name>A0ABR7Q9H2_9FLAO</name>
<dbReference type="Proteomes" id="UP000619238">
    <property type="component" value="Unassembled WGS sequence"/>
</dbReference>
<dbReference type="RefSeq" id="WP_187562270.1">
    <property type="nucleotide sequence ID" value="NZ_JACGWS010000006.1"/>
</dbReference>
<protein>
    <submittedName>
        <fullName evidence="2">Uncharacterized protein</fullName>
    </submittedName>
</protein>
<dbReference type="EMBL" id="JACGWS010000006">
    <property type="protein sequence ID" value="MBC8755219.1"/>
    <property type="molecule type" value="Genomic_DNA"/>
</dbReference>
<evidence type="ECO:0000313" key="3">
    <source>
        <dbReference type="Proteomes" id="UP000619238"/>
    </source>
</evidence>
<gene>
    <name evidence="2" type="ORF">H2O64_11080</name>
</gene>
<comment type="caution">
    <text evidence="2">The sequence shown here is derived from an EMBL/GenBank/DDBJ whole genome shotgun (WGS) entry which is preliminary data.</text>
</comment>
<accession>A0ABR7Q9H2</accession>
<organism evidence="2 3">
    <name type="scientific">Kordia aestuariivivens</name>
    <dbReference type="NCBI Taxonomy" id="2759037"/>
    <lineage>
        <taxon>Bacteria</taxon>
        <taxon>Pseudomonadati</taxon>
        <taxon>Bacteroidota</taxon>
        <taxon>Flavobacteriia</taxon>
        <taxon>Flavobacteriales</taxon>
        <taxon>Flavobacteriaceae</taxon>
        <taxon>Kordia</taxon>
    </lineage>
</organism>